<protein>
    <submittedName>
        <fullName evidence="1">Uncharacterized protein</fullName>
    </submittedName>
</protein>
<dbReference type="RefSeq" id="WP_213543557.1">
    <property type="nucleotide sequence ID" value="NZ_AP023420.1"/>
</dbReference>
<evidence type="ECO:0000313" key="2">
    <source>
        <dbReference type="Proteomes" id="UP000679848"/>
    </source>
</evidence>
<keyword evidence="2" id="KW-1185">Reference proteome</keyword>
<reference evidence="1" key="1">
    <citation type="submission" date="2020-09" db="EMBL/GenBank/DDBJ databases">
        <title>New species isolated from human feces.</title>
        <authorList>
            <person name="Kitahara M."/>
            <person name="Shigeno Y."/>
            <person name="Shime M."/>
            <person name="Matsumoto Y."/>
            <person name="Nakamura S."/>
            <person name="Motooka D."/>
            <person name="Fukuoka S."/>
            <person name="Nishikawa H."/>
            <person name="Benno Y."/>
        </authorList>
    </citation>
    <scope>NUCLEOTIDE SEQUENCE</scope>
    <source>
        <strain evidence="1">MM59</strain>
    </source>
</reference>
<evidence type="ECO:0000313" key="1">
    <source>
        <dbReference type="EMBL" id="BCK85453.1"/>
    </source>
</evidence>
<sequence>MAIETGFDIPAIEISTFELTLVGDSPLIVHAWSEKAKKEILDMQMKVAKTKVRSIRNPAADFIDSLYWLTKKPAEPTMEAFYQAVAEGAEFGFPSVAFKAAAVSAGFRTGVTKNKTIPNSAFHINGDMVRIHGTPEIREDMVRVGMGAADLRYRGEFKEWSVILPIRFNTAVFTHEQIINLFNLGGFACGIGEWRPERGGSFGMYHVV</sequence>
<dbReference type="EMBL" id="AP023420">
    <property type="protein sequence ID" value="BCK85453.1"/>
    <property type="molecule type" value="Genomic_DNA"/>
</dbReference>
<dbReference type="AlphaFoldDB" id="A0A810QMQ1"/>
<organism evidence="1 2">
    <name type="scientific">Pusillibacter faecalis</name>
    <dbReference type="NCBI Taxonomy" id="2714358"/>
    <lineage>
        <taxon>Bacteria</taxon>
        <taxon>Bacillati</taxon>
        <taxon>Bacillota</taxon>
        <taxon>Clostridia</taxon>
        <taxon>Eubacteriales</taxon>
        <taxon>Oscillospiraceae</taxon>
        <taxon>Pusillibacter</taxon>
    </lineage>
</organism>
<accession>A0A810QMQ1</accession>
<dbReference type="Proteomes" id="UP000679848">
    <property type="component" value="Chromosome"/>
</dbReference>
<dbReference type="KEGG" id="pfaa:MM59RIKEN_27720"/>
<proteinExistence type="predicted"/>
<gene>
    <name evidence="1" type="ORF">MM59RIKEN_27720</name>
</gene>
<name>A0A810QMQ1_9FIRM</name>